<organism evidence="1 2">
    <name type="scientific">Staphylococcus pasteuri_A</name>
    <dbReference type="NCBI Taxonomy" id="3062664"/>
    <lineage>
        <taxon>Bacteria</taxon>
        <taxon>Bacillati</taxon>
        <taxon>Bacillota</taxon>
        <taxon>Bacilli</taxon>
        <taxon>Bacillales</taxon>
        <taxon>Staphylococcaceae</taxon>
        <taxon>Staphylococcus</taxon>
    </lineage>
</organism>
<accession>A0AAW7YV28</accession>
<dbReference type="AlphaFoldDB" id="A0AAW7YV28"/>
<dbReference type="Proteomes" id="UP001170310">
    <property type="component" value="Unassembled WGS sequence"/>
</dbReference>
<keyword evidence="2" id="KW-1185">Reference proteome</keyword>
<reference evidence="1" key="1">
    <citation type="submission" date="2023-07" db="EMBL/GenBank/DDBJ databases">
        <title>Genome content predicts the carbon catabolic preferences of heterotrophic bacteria.</title>
        <authorList>
            <person name="Gralka M."/>
        </authorList>
    </citation>
    <scope>NUCLEOTIDE SEQUENCE</scope>
    <source>
        <strain evidence="1">E2R20</strain>
    </source>
</reference>
<evidence type="ECO:0000313" key="2">
    <source>
        <dbReference type="Proteomes" id="UP001170310"/>
    </source>
</evidence>
<feature type="non-terminal residue" evidence="1">
    <location>
        <position position="1"/>
    </location>
</feature>
<feature type="non-terminal residue" evidence="1">
    <location>
        <position position="110"/>
    </location>
</feature>
<gene>
    <name evidence="1" type="ORF">Q4528_13040</name>
</gene>
<protein>
    <recommendedName>
        <fullName evidence="3">BRCT domain-containing protein</fullName>
    </recommendedName>
</protein>
<dbReference type="Gene3D" id="3.40.50.2000">
    <property type="entry name" value="Glycogen Phosphorylase B"/>
    <property type="match status" value="1"/>
</dbReference>
<dbReference type="EMBL" id="JAUOQO010000122">
    <property type="protein sequence ID" value="MDO6575034.1"/>
    <property type="molecule type" value="Genomic_DNA"/>
</dbReference>
<evidence type="ECO:0008006" key="3">
    <source>
        <dbReference type="Google" id="ProtNLM"/>
    </source>
</evidence>
<comment type="caution">
    <text evidence="1">The sequence shown here is derived from an EMBL/GenBank/DDBJ whole genome shotgun (WGS) entry which is preliminary data.</text>
</comment>
<dbReference type="RefSeq" id="WP_303521905.1">
    <property type="nucleotide sequence ID" value="NZ_JAUOQO010000122.1"/>
</dbReference>
<evidence type="ECO:0000313" key="1">
    <source>
        <dbReference type="EMBL" id="MDO6575034.1"/>
    </source>
</evidence>
<sequence length="110" mass="12899">YAIVSYAWMDKCRDLIDHEDKKGVKWICDTHDVQYVRNKTANNNKKRFLSLSFIDKLYEKKVLNSYDAVLAISCSDEDELKKTIVSKVIRVTSSFDYAFRKPRLNENSPL</sequence>
<proteinExistence type="predicted"/>
<name>A0AAW7YV28_9STAP</name>